<dbReference type="InterPro" id="IPR052163">
    <property type="entry name" value="DGC-Regulatory_Protein"/>
</dbReference>
<evidence type="ECO:0000313" key="4">
    <source>
        <dbReference type="EMBL" id="ADN76213.1"/>
    </source>
</evidence>
<keyword evidence="5" id="KW-1185">Reference proteome</keyword>
<reference evidence="4 5" key="1">
    <citation type="journal article" date="2010" name="Stand. Genomic Sci.">
        <title>Complete genome sequence of Ferrimonas balearica type strain (PAT).</title>
        <authorList>
            <person name="Nolan M."/>
            <person name="Sikorski J."/>
            <person name="Davenport K."/>
            <person name="Lucas S."/>
            <person name="Glavina Del Rio T."/>
            <person name="Tice H."/>
            <person name="Cheng J."/>
            <person name="Goodwin L."/>
            <person name="Pitluck S."/>
            <person name="Liolios K."/>
            <person name="Ivanova N."/>
            <person name="Mavromatis K."/>
            <person name="Ovchinnikova G."/>
            <person name="Pati A."/>
            <person name="Chen A."/>
            <person name="Palaniappan K."/>
            <person name="Land M."/>
            <person name="Hauser L."/>
            <person name="Chang Y."/>
            <person name="Jeffries C."/>
            <person name="Tapia R."/>
            <person name="Brettin T."/>
            <person name="Detter J."/>
            <person name="Han C."/>
            <person name="Yasawong M."/>
            <person name="Rohde M."/>
            <person name="Tindall B."/>
            <person name="Goker M."/>
            <person name="Woyke T."/>
            <person name="Bristow J."/>
            <person name="Eisen J."/>
            <person name="Markowitz V."/>
            <person name="Hugenholtz P."/>
            <person name="Kyrpides N."/>
            <person name="Klenk H."/>
            <person name="Lapidus A."/>
        </authorList>
    </citation>
    <scope>NUCLEOTIDE SEQUENCE [LARGE SCALE GENOMIC DNA]</scope>
    <source>
        <strain evidence="5">DSM 9799 / CCM 4581 / KCTC 23876 / PAT</strain>
    </source>
</reference>
<dbReference type="STRING" id="550540.Fbal_2010"/>
<dbReference type="KEGG" id="fbl:Fbal_2010"/>
<dbReference type="RefSeq" id="WP_013345519.1">
    <property type="nucleotide sequence ID" value="NC_014541.1"/>
</dbReference>
<dbReference type="CDD" id="cd13706">
    <property type="entry name" value="PBP2_HisK_like_1"/>
    <property type="match status" value="1"/>
</dbReference>
<dbReference type="SMART" id="SM00267">
    <property type="entry name" value="GGDEF"/>
    <property type="match status" value="1"/>
</dbReference>
<dbReference type="eggNOG" id="COG0834">
    <property type="taxonomic scope" value="Bacteria"/>
</dbReference>
<feature type="transmembrane region" description="Helical" evidence="1">
    <location>
        <begin position="687"/>
        <end position="707"/>
    </location>
</feature>
<feature type="signal peptide" evidence="2">
    <location>
        <begin position="1"/>
        <end position="21"/>
    </location>
</feature>
<feature type="domain" description="GGDEF" evidence="3">
    <location>
        <begin position="758"/>
        <end position="889"/>
    </location>
</feature>
<dbReference type="Gene3D" id="3.30.70.270">
    <property type="match status" value="1"/>
</dbReference>
<accession>E1SU80</accession>
<name>E1SU80_FERBD</name>
<dbReference type="Pfam" id="PF00990">
    <property type="entry name" value="GGDEF"/>
    <property type="match status" value="1"/>
</dbReference>
<feature type="chain" id="PRO_5003151758" evidence="2">
    <location>
        <begin position="22"/>
        <end position="889"/>
    </location>
</feature>
<keyword evidence="2" id="KW-0732">Signal</keyword>
<proteinExistence type="predicted"/>
<sequence length="889" mass="97492">MFRVVIWPLLATLFFSAAALATQPDPLRIAVSRDSYPYQYQNAEGQPAGYLVDFWRRWSQQTGHPVEFSLKSWPQSISALQQGDVDLHAGLAQSPSREEKFALSDPLLTVPLKLFVHRDLPDLAGLNEVTPYRIGVVARSIHEELLLHHLPDPALVRYPSRDALLNAALTGEVQVFTNLDGYLQHSDRQSQVSRLYPAYKRLSLAQIPVSAALPKAHAERLPELNRSLALLDSNVREVLSRRWLGQSDPQAPLKIGVISDMPPLMYTGEGGRASGLLVDLWRAWSMNSGVEVQFVPAGLGPAGLTALRQGELDLFAGHVAAEVGKLGLEKAYELHAVNSVLVTHGDDAPALLANPEAALGVYANAGYESWLSGRYPGRIRFTSDRPKELLSKLLQHKVDGVLLPAPLLPPLPESLIASPMASPEVAMNVLVATGDQALAERVKRGFADLPAQQVAALKQYWDSGEGTGFHGSIGRPLVTDTTPWLVNRAGTPDWAWQALELDQALNQLGRILGVILRVGGEAERNDDSSLQLRMAPVPSPLESVPRPLMMLNYLLISEDRIATPSAVNTLRQPLVLLGNSPAAVWVREHYPSLAVKRVRDRAQALTALEEGGALLISAAQWRSWEVTQPQLNFAVPSNPPRIGLYLDLPPNMSQWQEALNQGLSVLDWQGTRPGLADVQPASAGRTVAVWFAALVILLLAAGFILLYRQWRWEQLQRRQLLTQQNARDGFDSVTGLPGRSMLDDRLSQALLAHGREHRQMAVLVLDLDGFGQLNRRLGWDKGDKLLALVANRWRTGVRRSDTLARLQGDQFVAILNQVKNVAAARHVAEMLMMELEQPFELDGKSIQLSASIGVAVFPQHGADPVSLLQAADLQLRLVKGQGGAGYQVA</sequence>
<dbReference type="PANTHER" id="PTHR46663:SF2">
    <property type="entry name" value="GGDEF DOMAIN-CONTAINING PROTEIN"/>
    <property type="match status" value="1"/>
</dbReference>
<dbReference type="Pfam" id="PF00497">
    <property type="entry name" value="SBP_bac_3"/>
    <property type="match status" value="2"/>
</dbReference>
<dbReference type="InterPro" id="IPR001638">
    <property type="entry name" value="Solute-binding_3/MltF_N"/>
</dbReference>
<dbReference type="SUPFAM" id="SSF55073">
    <property type="entry name" value="Nucleotide cyclase"/>
    <property type="match status" value="1"/>
</dbReference>
<dbReference type="OrthoDB" id="9180959at2"/>
<dbReference type="GeneID" id="67182220"/>
<gene>
    <name evidence="4" type="ordered locus">Fbal_2010</name>
</gene>
<dbReference type="Gene3D" id="3.40.190.10">
    <property type="entry name" value="Periplasmic binding protein-like II"/>
    <property type="match status" value="4"/>
</dbReference>
<keyword evidence="1" id="KW-0812">Transmembrane</keyword>
<keyword evidence="1" id="KW-1133">Transmembrane helix</keyword>
<dbReference type="InterPro" id="IPR043128">
    <property type="entry name" value="Rev_trsase/Diguanyl_cyclase"/>
</dbReference>
<dbReference type="SMART" id="SM00062">
    <property type="entry name" value="PBPb"/>
    <property type="match status" value="1"/>
</dbReference>
<evidence type="ECO:0000256" key="1">
    <source>
        <dbReference type="SAM" id="Phobius"/>
    </source>
</evidence>
<dbReference type="eggNOG" id="COG2199">
    <property type="taxonomic scope" value="Bacteria"/>
</dbReference>
<dbReference type="AlphaFoldDB" id="E1SU80"/>
<dbReference type="InterPro" id="IPR000160">
    <property type="entry name" value="GGDEF_dom"/>
</dbReference>
<keyword evidence="1" id="KW-0472">Membrane</keyword>
<evidence type="ECO:0000256" key="2">
    <source>
        <dbReference type="SAM" id="SignalP"/>
    </source>
</evidence>
<protein>
    <submittedName>
        <fullName evidence="4">Diguanylate cyclase with extracellular sensor</fullName>
    </submittedName>
</protein>
<dbReference type="Proteomes" id="UP000006683">
    <property type="component" value="Chromosome"/>
</dbReference>
<dbReference type="CDD" id="cd01949">
    <property type="entry name" value="GGDEF"/>
    <property type="match status" value="1"/>
</dbReference>
<evidence type="ECO:0000259" key="3">
    <source>
        <dbReference type="PROSITE" id="PS50887"/>
    </source>
</evidence>
<dbReference type="PANTHER" id="PTHR46663">
    <property type="entry name" value="DIGUANYLATE CYCLASE DGCT-RELATED"/>
    <property type="match status" value="1"/>
</dbReference>
<dbReference type="HOGENOM" id="CLU_013349_0_0_6"/>
<evidence type="ECO:0000313" key="5">
    <source>
        <dbReference type="Proteomes" id="UP000006683"/>
    </source>
</evidence>
<organism evidence="4 5">
    <name type="scientific">Ferrimonas balearica (strain DSM 9799 / CCM 4581 / KCTC 23876 / PAT)</name>
    <dbReference type="NCBI Taxonomy" id="550540"/>
    <lineage>
        <taxon>Bacteria</taxon>
        <taxon>Pseudomonadati</taxon>
        <taxon>Pseudomonadota</taxon>
        <taxon>Gammaproteobacteria</taxon>
        <taxon>Alteromonadales</taxon>
        <taxon>Ferrimonadaceae</taxon>
        <taxon>Ferrimonas</taxon>
    </lineage>
</organism>
<dbReference type="InterPro" id="IPR029787">
    <property type="entry name" value="Nucleotide_cyclase"/>
</dbReference>
<dbReference type="PROSITE" id="PS50887">
    <property type="entry name" value="GGDEF"/>
    <property type="match status" value="1"/>
</dbReference>
<dbReference type="SUPFAM" id="SSF53850">
    <property type="entry name" value="Periplasmic binding protein-like II"/>
    <property type="match status" value="2"/>
</dbReference>
<dbReference type="EMBL" id="CP002209">
    <property type="protein sequence ID" value="ADN76213.1"/>
    <property type="molecule type" value="Genomic_DNA"/>
</dbReference>
<dbReference type="NCBIfam" id="TIGR00254">
    <property type="entry name" value="GGDEF"/>
    <property type="match status" value="1"/>
</dbReference>